<accession>A0ABN4J8I5</accession>
<gene>
    <name evidence="8" type="ORF">ATZ33_12235</name>
</gene>
<evidence type="ECO:0000313" key="9">
    <source>
        <dbReference type="Proteomes" id="UP000065511"/>
    </source>
</evidence>
<proteinExistence type="predicted"/>
<dbReference type="RefSeq" id="WP_071877918.1">
    <property type="nucleotide sequence ID" value="NZ_JXLC01000013.1"/>
</dbReference>
<evidence type="ECO:0000256" key="1">
    <source>
        <dbReference type="ARBA" id="ARBA00022553"/>
    </source>
</evidence>
<keyword evidence="4 6" id="KW-0238">DNA-binding</keyword>
<keyword evidence="5" id="KW-0804">Transcription</keyword>
<feature type="domain" description="OmpR/PhoB-type" evidence="7">
    <location>
        <begin position="126"/>
        <end position="229"/>
    </location>
</feature>
<dbReference type="Gene3D" id="1.10.10.10">
    <property type="entry name" value="Winged helix-like DNA-binding domain superfamily/Winged helix DNA-binding domain"/>
    <property type="match status" value="1"/>
</dbReference>
<keyword evidence="9" id="KW-1185">Reference proteome</keyword>
<evidence type="ECO:0000313" key="8">
    <source>
        <dbReference type="EMBL" id="ALS02123.1"/>
    </source>
</evidence>
<evidence type="ECO:0000256" key="2">
    <source>
        <dbReference type="ARBA" id="ARBA00023012"/>
    </source>
</evidence>
<sequence length="229" mass="26693">MCNIGMLSLGNTAENRIDIEEIKEKHTIIEITENLELLESFDAVIILEENISDLSRICELISKIRQRSTCYIWVMTVADQSVGKLVYLQLGADEVFDLSREAKEIAFIMENSMLRIKQLQVKKGSETENHHSDELLKLIPTNVSVMIEGNEEIVLTKLEFQMMELLLRHQGTAVIYETIYQELWKTETTENKQYRIANIIYHLRRKIEKNVKKPIFIKTVRSKGYMLNI</sequence>
<dbReference type="Proteomes" id="UP000065511">
    <property type="component" value="Chromosome"/>
</dbReference>
<feature type="DNA-binding region" description="OmpR/PhoB-type" evidence="6">
    <location>
        <begin position="126"/>
        <end position="229"/>
    </location>
</feature>
<evidence type="ECO:0000256" key="3">
    <source>
        <dbReference type="ARBA" id="ARBA00023015"/>
    </source>
</evidence>
<dbReference type="PANTHER" id="PTHR48111">
    <property type="entry name" value="REGULATOR OF RPOS"/>
    <property type="match status" value="1"/>
</dbReference>
<evidence type="ECO:0000256" key="5">
    <source>
        <dbReference type="ARBA" id="ARBA00023163"/>
    </source>
</evidence>
<evidence type="ECO:0000256" key="6">
    <source>
        <dbReference type="PROSITE-ProRule" id="PRU01091"/>
    </source>
</evidence>
<protein>
    <submittedName>
        <fullName evidence="8">Transcriptional regulator</fullName>
    </submittedName>
</protein>
<dbReference type="PANTHER" id="PTHR48111:SF1">
    <property type="entry name" value="TWO-COMPONENT RESPONSE REGULATOR ORR33"/>
    <property type="match status" value="1"/>
</dbReference>
<evidence type="ECO:0000256" key="4">
    <source>
        <dbReference type="ARBA" id="ARBA00023125"/>
    </source>
</evidence>
<dbReference type="EMBL" id="CP013614">
    <property type="protein sequence ID" value="ALS02123.1"/>
    <property type="molecule type" value="Genomic_DNA"/>
</dbReference>
<name>A0ABN4J8I5_9ENTE</name>
<keyword evidence="2" id="KW-0902">Two-component regulatory system</keyword>
<dbReference type="PROSITE" id="PS51755">
    <property type="entry name" value="OMPR_PHOB"/>
    <property type="match status" value="1"/>
</dbReference>
<dbReference type="SMART" id="SM00862">
    <property type="entry name" value="Trans_reg_C"/>
    <property type="match status" value="1"/>
</dbReference>
<reference evidence="8 9" key="1">
    <citation type="submission" date="2015-12" db="EMBL/GenBank/DDBJ databases">
        <authorList>
            <person name="Lauer A."/>
            <person name="Humrighouse B."/>
            <person name="Loparev V."/>
            <person name="Shewmaker P.L."/>
            <person name="Whitney A.M."/>
            <person name="McLaughlin R.W."/>
        </authorList>
    </citation>
    <scope>NUCLEOTIDE SEQUENCE [LARGE SCALE GENOMIC DNA]</scope>
    <source>
        <strain evidence="8 9">LMG 23085</strain>
    </source>
</reference>
<dbReference type="InterPro" id="IPR001867">
    <property type="entry name" value="OmpR/PhoB-type_DNA-bd"/>
</dbReference>
<dbReference type="SUPFAM" id="SSF46894">
    <property type="entry name" value="C-terminal effector domain of the bipartite response regulators"/>
    <property type="match status" value="1"/>
</dbReference>
<organism evidence="8 9">
    <name type="scientific">Enterococcus silesiacus</name>
    <dbReference type="NCBI Taxonomy" id="332949"/>
    <lineage>
        <taxon>Bacteria</taxon>
        <taxon>Bacillati</taxon>
        <taxon>Bacillota</taxon>
        <taxon>Bacilli</taxon>
        <taxon>Lactobacillales</taxon>
        <taxon>Enterococcaceae</taxon>
        <taxon>Enterococcus</taxon>
    </lineage>
</organism>
<dbReference type="InterPro" id="IPR016032">
    <property type="entry name" value="Sig_transdc_resp-reg_C-effctor"/>
</dbReference>
<keyword evidence="1" id="KW-0597">Phosphoprotein</keyword>
<keyword evidence="3" id="KW-0805">Transcription regulation</keyword>
<dbReference type="InterPro" id="IPR036388">
    <property type="entry name" value="WH-like_DNA-bd_sf"/>
</dbReference>
<dbReference type="Pfam" id="PF00486">
    <property type="entry name" value="Trans_reg_C"/>
    <property type="match status" value="1"/>
</dbReference>
<dbReference type="CDD" id="cd00383">
    <property type="entry name" value="trans_reg_C"/>
    <property type="match status" value="1"/>
</dbReference>
<dbReference type="InterPro" id="IPR039420">
    <property type="entry name" value="WalR-like"/>
</dbReference>
<evidence type="ECO:0000259" key="7">
    <source>
        <dbReference type="PROSITE" id="PS51755"/>
    </source>
</evidence>